<evidence type="ECO:0000256" key="13">
    <source>
        <dbReference type="ARBA" id="ARBA00022989"/>
    </source>
</evidence>
<dbReference type="GO" id="GO:0043687">
    <property type="term" value="P:post-translational protein modification"/>
    <property type="evidence" value="ECO:0007669"/>
    <property type="project" value="TreeGrafter"/>
</dbReference>
<reference evidence="23 24" key="1">
    <citation type="journal article" date="2023" name="BMC Biol.">
        <title>The compact genome of the sponge Oopsacas minuta (Hexactinellida) is lacking key metazoan core genes.</title>
        <authorList>
            <person name="Santini S."/>
            <person name="Schenkelaars Q."/>
            <person name="Jourda C."/>
            <person name="Duchesne M."/>
            <person name="Belahbib H."/>
            <person name="Rocher C."/>
            <person name="Selva M."/>
            <person name="Riesgo A."/>
            <person name="Vervoort M."/>
            <person name="Leys S.P."/>
            <person name="Kodjabachian L."/>
            <person name="Le Bivic A."/>
            <person name="Borchiellini C."/>
            <person name="Claverie J.M."/>
            <person name="Renard E."/>
        </authorList>
    </citation>
    <scope>NUCLEOTIDE SEQUENCE [LARGE SCALE GENOMIC DNA]</scope>
    <source>
        <strain evidence="23">SPO-2</strain>
    </source>
</reference>
<comment type="cofactor">
    <cofactor evidence="2">
        <name>Mg(2+)</name>
        <dbReference type="ChEBI" id="CHEBI:18420"/>
    </cofactor>
</comment>
<evidence type="ECO:0000256" key="17">
    <source>
        <dbReference type="ARBA" id="ARBA00040922"/>
    </source>
</evidence>
<keyword evidence="16" id="KW-0464">Manganese</keyword>
<gene>
    <name evidence="23" type="ORF">LOD99_1642</name>
</gene>
<evidence type="ECO:0000256" key="5">
    <source>
        <dbReference type="ARBA" id="ARBA00010810"/>
    </source>
</evidence>
<evidence type="ECO:0000256" key="6">
    <source>
        <dbReference type="ARBA" id="ARBA00012605"/>
    </source>
</evidence>
<feature type="transmembrane region" description="Helical" evidence="20">
    <location>
        <begin position="80"/>
        <end position="100"/>
    </location>
</feature>
<evidence type="ECO:0000256" key="18">
    <source>
        <dbReference type="ARBA" id="ARBA00048829"/>
    </source>
</evidence>
<evidence type="ECO:0000259" key="21">
    <source>
        <dbReference type="Pfam" id="PF02516"/>
    </source>
</evidence>
<sequence>MDILRGATDKQITFVKLLILTLASLLAFTTRLFSVLRFESVIHEFDPYFNYRTTQFLAKEGFYNFHNWFDDRAWYPLGRIIGGTIYPGLMMTSAMFYHILHYLNITIEIRNVCVFLAPIFSSFTCIVTYHLTKELKGPGAGLVAASMIAIVPGYISRSVAGSYDNEGIAIFCMLLTYTLWIKSVKTGSIYWSVMCALAYFYMVSSWGGYVFLINLIPIHVLVLMLTGRFSHRIYIAYSSLYIIGTILSMQISFVGFQPVQTSEHMGAFGIFGLCQIYAFIEFLRSKLNPQMFNHLFRILLTVVLAAFGFVAVVLLITGKIAPWTGRFYSLLDPSYAKNNIPIIASVSEHQPTTWSSFYFDLQILVFLFPGGLYFCFDKLTDENIFIILYGITSIYFAGVMVRLMLVLAPVMCIVSAIGVSSLLTSFTKHCEADESKSKSKPKNQDWELFKKQDVSKSALFLLGLMLLTYSYHCTWVTSEAYSSPSIVLAARQTDGSKIIFDDFRESYYWLRQNTAPDARVMSWWDYGYQITAMANRTILVDNNTWNNTHISRVGQAMSSTEEHAYGIMRELDVDYVLVIFGGLTGYASDDINKFLWMVRIGGSTPEGEHIKEPDYYTPQGEFRVDREGSPVLLNCLMYKLCYYRFGQVYTEANQPTGYDRVRNVEIGNKDFDLKVMEEAYTSEHWIVRIYKVKSLPNLGDPRFPSEE</sequence>
<dbReference type="Pfam" id="PF02516">
    <property type="entry name" value="STT3"/>
    <property type="match status" value="1"/>
</dbReference>
<keyword evidence="12" id="KW-0460">Magnesium</keyword>
<evidence type="ECO:0000256" key="15">
    <source>
        <dbReference type="ARBA" id="ARBA00023180"/>
    </source>
</evidence>
<organism evidence="23 24">
    <name type="scientific">Oopsacas minuta</name>
    <dbReference type="NCBI Taxonomy" id="111878"/>
    <lineage>
        <taxon>Eukaryota</taxon>
        <taxon>Metazoa</taxon>
        <taxon>Porifera</taxon>
        <taxon>Hexactinellida</taxon>
        <taxon>Hexasterophora</taxon>
        <taxon>Lyssacinosida</taxon>
        <taxon>Leucopsacidae</taxon>
        <taxon>Oopsacas</taxon>
    </lineage>
</organism>
<dbReference type="Gene3D" id="3.40.50.12610">
    <property type="match status" value="1"/>
</dbReference>
<evidence type="ECO:0000256" key="9">
    <source>
        <dbReference type="ARBA" id="ARBA00022692"/>
    </source>
</evidence>
<dbReference type="PANTHER" id="PTHR13872:SF43">
    <property type="entry name" value="DOLICHYL-DIPHOSPHOOLIGOSACCHARIDE--PROTEIN GLYCOSYLTRANSFERASE SUBUNIT STT3A"/>
    <property type="match status" value="1"/>
</dbReference>
<evidence type="ECO:0000256" key="14">
    <source>
        <dbReference type="ARBA" id="ARBA00023136"/>
    </source>
</evidence>
<evidence type="ECO:0000256" key="16">
    <source>
        <dbReference type="ARBA" id="ARBA00023211"/>
    </source>
</evidence>
<evidence type="ECO:0000256" key="20">
    <source>
        <dbReference type="SAM" id="Phobius"/>
    </source>
</evidence>
<evidence type="ECO:0000256" key="10">
    <source>
        <dbReference type="ARBA" id="ARBA00022723"/>
    </source>
</evidence>
<protein>
    <recommendedName>
        <fullName evidence="17">Dolichyl-diphosphooligosaccharide--protein glycosyltransferase subunit STT3A</fullName>
        <ecNumber evidence="6">2.4.99.18</ecNumber>
    </recommendedName>
</protein>
<keyword evidence="13 20" id="KW-1133">Transmembrane helix</keyword>
<feature type="transmembrane region" description="Helical" evidence="20">
    <location>
        <begin position="234"/>
        <end position="253"/>
    </location>
</feature>
<feature type="transmembrane region" description="Helical" evidence="20">
    <location>
        <begin position="12"/>
        <end position="33"/>
    </location>
</feature>
<dbReference type="InterPro" id="IPR048999">
    <property type="entry name" value="STT3-PglB_core"/>
</dbReference>
<evidence type="ECO:0000256" key="8">
    <source>
        <dbReference type="ARBA" id="ARBA00022679"/>
    </source>
</evidence>
<dbReference type="FunFam" id="3.40.50.12610:FF:000002">
    <property type="entry name" value="dolichyl-diphosphooligosaccharide--protein glycosyltransferase subunit STT3A"/>
    <property type="match status" value="1"/>
</dbReference>
<comment type="catalytic activity">
    <reaction evidence="18">
        <text>a di-trans,poly-cis-dolichyl diphosphooligosaccharide + L-asparaginyl-[protein] = N(4)-(oligosaccharide-(1-&gt;4)-N-acetyl-beta-D-glucosaminyl-(1-&gt;4)-N-acetyl-beta-D-glucosaminyl)-L-asparaginyl-[protein] + a di-trans,poly-cis-dolichyl diphosphate + H(+)</text>
        <dbReference type="Rhea" id="RHEA:22980"/>
        <dbReference type="Rhea" id="RHEA-COMP:12804"/>
        <dbReference type="Rhea" id="RHEA-COMP:12805"/>
        <dbReference type="Rhea" id="RHEA-COMP:19506"/>
        <dbReference type="Rhea" id="RHEA-COMP:19509"/>
        <dbReference type="ChEBI" id="CHEBI:15378"/>
        <dbReference type="ChEBI" id="CHEBI:50347"/>
        <dbReference type="ChEBI" id="CHEBI:57497"/>
        <dbReference type="ChEBI" id="CHEBI:57570"/>
        <dbReference type="ChEBI" id="CHEBI:132529"/>
        <dbReference type="EC" id="2.4.99.18"/>
    </reaction>
</comment>
<dbReference type="AlphaFoldDB" id="A0AAV7K3Z2"/>
<dbReference type="GO" id="GO:0046872">
    <property type="term" value="F:metal ion binding"/>
    <property type="evidence" value="ECO:0007669"/>
    <property type="project" value="UniProtKB-KW"/>
</dbReference>
<evidence type="ECO:0000313" key="24">
    <source>
        <dbReference type="Proteomes" id="UP001165289"/>
    </source>
</evidence>
<evidence type="ECO:0000256" key="2">
    <source>
        <dbReference type="ARBA" id="ARBA00001946"/>
    </source>
</evidence>
<comment type="cofactor">
    <cofactor evidence="1">
        <name>Mn(2+)</name>
        <dbReference type="ChEBI" id="CHEBI:29035"/>
    </cofactor>
</comment>
<feature type="domain" description="Oligosaccharyl transferase STT3 N-terminal" evidence="21">
    <location>
        <begin position="15"/>
        <end position="414"/>
    </location>
</feature>
<keyword evidence="24" id="KW-1185">Reference proteome</keyword>
<keyword evidence="11" id="KW-0256">Endoplasmic reticulum</keyword>
<keyword evidence="7" id="KW-0328">Glycosyltransferase</keyword>
<dbReference type="Pfam" id="PF21436">
    <property type="entry name" value="STT3-PglB_core"/>
    <property type="match status" value="1"/>
</dbReference>
<feature type="transmembrane region" description="Helical" evidence="20">
    <location>
        <begin position="167"/>
        <end position="183"/>
    </location>
</feature>
<dbReference type="EC" id="2.4.99.18" evidence="6"/>
<dbReference type="PANTHER" id="PTHR13872">
    <property type="entry name" value="DOLICHYL-DIPHOSPHOOLIGOSACCHARIDE--PROTEIN GLYCOSYLTRANSFERASE SUBUNIT"/>
    <property type="match status" value="1"/>
</dbReference>
<name>A0AAV7K3Z2_9METZ</name>
<dbReference type="EMBL" id="JAKMXF010000166">
    <property type="protein sequence ID" value="KAI6655908.1"/>
    <property type="molecule type" value="Genomic_DNA"/>
</dbReference>
<keyword evidence="15" id="KW-0325">Glycoprotein</keyword>
<comment type="similarity">
    <text evidence="5">Belongs to the STT3 family.</text>
</comment>
<evidence type="ECO:0000256" key="11">
    <source>
        <dbReference type="ARBA" id="ARBA00022824"/>
    </source>
</evidence>
<feature type="transmembrane region" description="Helical" evidence="20">
    <location>
        <begin position="357"/>
        <end position="376"/>
    </location>
</feature>
<feature type="transmembrane region" description="Helical" evidence="20">
    <location>
        <begin position="189"/>
        <end position="222"/>
    </location>
</feature>
<dbReference type="InterPro" id="IPR003674">
    <property type="entry name" value="Oligo_trans_STT3"/>
</dbReference>
<dbReference type="GO" id="GO:0005789">
    <property type="term" value="C:endoplasmic reticulum membrane"/>
    <property type="evidence" value="ECO:0007669"/>
    <property type="project" value="UniProtKB-SubCell"/>
</dbReference>
<feature type="transmembrane region" description="Helical" evidence="20">
    <location>
        <begin position="265"/>
        <end position="283"/>
    </location>
</feature>
<evidence type="ECO:0000256" key="19">
    <source>
        <dbReference type="ARBA" id="ARBA00062993"/>
    </source>
</evidence>
<evidence type="ECO:0000256" key="7">
    <source>
        <dbReference type="ARBA" id="ARBA00022676"/>
    </source>
</evidence>
<feature type="transmembrane region" description="Helical" evidence="20">
    <location>
        <begin position="112"/>
        <end position="131"/>
    </location>
</feature>
<feature type="transmembrane region" description="Helical" evidence="20">
    <location>
        <begin position="295"/>
        <end position="316"/>
    </location>
</feature>
<keyword evidence="14 20" id="KW-0472">Membrane</keyword>
<comment type="pathway">
    <text evidence="4">Protein modification; protein glycosylation.</text>
</comment>
<evidence type="ECO:0000256" key="3">
    <source>
        <dbReference type="ARBA" id="ARBA00004477"/>
    </source>
</evidence>
<feature type="transmembrane region" description="Helical" evidence="20">
    <location>
        <begin position="137"/>
        <end position="155"/>
    </location>
</feature>
<feature type="domain" description="STT3/PglB/AglB core" evidence="22">
    <location>
        <begin position="519"/>
        <end position="576"/>
    </location>
</feature>
<dbReference type="InterPro" id="IPR048307">
    <property type="entry name" value="STT3_N"/>
</dbReference>
<comment type="subunit">
    <text evidence="19">Component of the oligosaccharyltransferase (OST) complex. There are 2 OST complexes, OST-A and OST-B, which contain STT3A or STT3B as catalytic subunit, respectively. OST-A and OST-B contain common core subunits RPN1, RPN2, OST48, OST4, DAD1 and TMEM258, and OST-A contains DC2/OSTC and KRTCAP2/KCP2 specific accessory subunits. OST-A complex assembly occurs through the formation of 3 subcomplexes. Subcomplex 1 contains RPN1 and TMEM258, subcomplex 2 contains the OST-A-specific subunits STT3A, DC2/OSTC, and KCP2 as well as the core subunit OST4, and subcomplex 3 contains RPN2, DAD1, and OST48. The OST-A complex can form stable complexes with the Sec61 complex or with both the Sec61 and TRAP complexes.</text>
</comment>
<accession>A0AAV7K3Z2</accession>
<evidence type="ECO:0000256" key="12">
    <source>
        <dbReference type="ARBA" id="ARBA00022842"/>
    </source>
</evidence>
<evidence type="ECO:0000256" key="1">
    <source>
        <dbReference type="ARBA" id="ARBA00001936"/>
    </source>
</evidence>
<evidence type="ECO:0000313" key="23">
    <source>
        <dbReference type="EMBL" id="KAI6655908.1"/>
    </source>
</evidence>
<dbReference type="GO" id="GO:0004579">
    <property type="term" value="F:dolichyl-diphosphooligosaccharide-protein glycotransferase activity"/>
    <property type="evidence" value="ECO:0007669"/>
    <property type="project" value="UniProtKB-EC"/>
</dbReference>
<feature type="transmembrane region" description="Helical" evidence="20">
    <location>
        <begin position="383"/>
        <end position="401"/>
    </location>
</feature>
<evidence type="ECO:0000256" key="4">
    <source>
        <dbReference type="ARBA" id="ARBA00004922"/>
    </source>
</evidence>
<comment type="caution">
    <text evidence="23">The sequence shown here is derived from an EMBL/GenBank/DDBJ whole genome shotgun (WGS) entry which is preliminary data.</text>
</comment>
<evidence type="ECO:0000259" key="22">
    <source>
        <dbReference type="Pfam" id="PF21436"/>
    </source>
</evidence>
<dbReference type="GO" id="GO:0018279">
    <property type="term" value="P:protein N-linked glycosylation via asparagine"/>
    <property type="evidence" value="ECO:0007669"/>
    <property type="project" value="TreeGrafter"/>
</dbReference>
<comment type="subcellular location">
    <subcellularLocation>
        <location evidence="3">Endoplasmic reticulum membrane</location>
        <topology evidence="3">Multi-pass membrane protein</topology>
    </subcellularLocation>
</comment>
<dbReference type="Proteomes" id="UP001165289">
    <property type="component" value="Unassembled WGS sequence"/>
</dbReference>
<keyword evidence="9 20" id="KW-0812">Transmembrane</keyword>
<proteinExistence type="inferred from homology"/>
<keyword evidence="8" id="KW-0808">Transferase</keyword>
<keyword evidence="10" id="KW-0479">Metal-binding</keyword>